<name>X1QFG6_9ZZZZ</name>
<proteinExistence type="predicted"/>
<dbReference type="AlphaFoldDB" id="X1QFG6"/>
<organism evidence="1">
    <name type="scientific">marine sediment metagenome</name>
    <dbReference type="NCBI Taxonomy" id="412755"/>
    <lineage>
        <taxon>unclassified sequences</taxon>
        <taxon>metagenomes</taxon>
        <taxon>ecological metagenomes</taxon>
    </lineage>
</organism>
<evidence type="ECO:0000313" key="1">
    <source>
        <dbReference type="EMBL" id="GAI42004.1"/>
    </source>
</evidence>
<sequence length="172" mass="18669">MALILDKDTRLIDIDFGGLTNSVTRTAGERLRATSINSGNGLGQLLATVPAGELPPPAPPGTPIRMGGNFIQYQRIDLSMMTENNEVFMPVDVSVQRTSPVPLGGTVNGNNFDVLEEYIYVFSRPLNNTYIKDRVESLTSAVSARGIFEDLRNQGLDYVFPDSLLGGEYAGL</sequence>
<accession>X1QFG6</accession>
<gene>
    <name evidence="1" type="ORF">S06H3_52150</name>
</gene>
<feature type="non-terminal residue" evidence="1">
    <location>
        <position position="172"/>
    </location>
</feature>
<reference evidence="1" key="1">
    <citation type="journal article" date="2014" name="Front. Microbiol.">
        <title>High frequency of phylogenetically diverse reductive dehalogenase-homologous genes in deep subseafloor sedimentary metagenomes.</title>
        <authorList>
            <person name="Kawai M."/>
            <person name="Futagami T."/>
            <person name="Toyoda A."/>
            <person name="Takaki Y."/>
            <person name="Nishi S."/>
            <person name="Hori S."/>
            <person name="Arai W."/>
            <person name="Tsubouchi T."/>
            <person name="Morono Y."/>
            <person name="Uchiyama I."/>
            <person name="Ito T."/>
            <person name="Fujiyama A."/>
            <person name="Inagaki F."/>
            <person name="Takami H."/>
        </authorList>
    </citation>
    <scope>NUCLEOTIDE SEQUENCE</scope>
    <source>
        <strain evidence="1">Expedition CK06-06</strain>
    </source>
</reference>
<protein>
    <submittedName>
        <fullName evidence="1">Uncharacterized protein</fullName>
    </submittedName>
</protein>
<comment type="caution">
    <text evidence="1">The sequence shown here is derived from an EMBL/GenBank/DDBJ whole genome shotgun (WGS) entry which is preliminary data.</text>
</comment>
<dbReference type="EMBL" id="BARV01033140">
    <property type="protein sequence ID" value="GAI42004.1"/>
    <property type="molecule type" value="Genomic_DNA"/>
</dbReference>